<dbReference type="AlphaFoldDB" id="A0AAN9QH66"/>
<feature type="coiled-coil region" evidence="1">
    <location>
        <begin position="42"/>
        <end position="76"/>
    </location>
</feature>
<reference evidence="2 3" key="1">
    <citation type="submission" date="2024-01" db="EMBL/GenBank/DDBJ databases">
        <title>The genomes of 5 underutilized Papilionoideae crops provide insights into root nodulation and disease resistanc.</title>
        <authorList>
            <person name="Jiang F."/>
        </authorList>
    </citation>
    <scope>NUCLEOTIDE SEQUENCE [LARGE SCALE GENOMIC DNA]</scope>
    <source>
        <strain evidence="2">JINMINGXINNONG_FW02</strain>
        <tissue evidence="2">Leaves</tissue>
    </source>
</reference>
<sequence length="93" mass="10275">MIIRSKDGFVPRLDQASTSVPHSNVNMRGHHVKGVGGAMVKVAKSSARIKELEYQVQDLSKQKLDVEETLSSTKKKMESLDVDRFALDGAKGY</sequence>
<dbReference type="Proteomes" id="UP001374584">
    <property type="component" value="Unassembled WGS sequence"/>
</dbReference>
<keyword evidence="3" id="KW-1185">Reference proteome</keyword>
<comment type="caution">
    <text evidence="2">The sequence shown here is derived from an EMBL/GenBank/DDBJ whole genome shotgun (WGS) entry which is preliminary data.</text>
</comment>
<evidence type="ECO:0000256" key="1">
    <source>
        <dbReference type="SAM" id="Coils"/>
    </source>
</evidence>
<keyword evidence="1" id="KW-0175">Coiled coil</keyword>
<proteinExistence type="predicted"/>
<protein>
    <submittedName>
        <fullName evidence="2">Uncharacterized protein</fullName>
    </submittedName>
</protein>
<evidence type="ECO:0000313" key="3">
    <source>
        <dbReference type="Proteomes" id="UP001374584"/>
    </source>
</evidence>
<dbReference type="EMBL" id="JAYMYR010000010">
    <property type="protein sequence ID" value="KAK7335209.1"/>
    <property type="molecule type" value="Genomic_DNA"/>
</dbReference>
<accession>A0AAN9QH66</accession>
<organism evidence="2 3">
    <name type="scientific">Phaseolus coccineus</name>
    <name type="common">Scarlet runner bean</name>
    <name type="synonym">Phaseolus multiflorus</name>
    <dbReference type="NCBI Taxonomy" id="3886"/>
    <lineage>
        <taxon>Eukaryota</taxon>
        <taxon>Viridiplantae</taxon>
        <taxon>Streptophyta</taxon>
        <taxon>Embryophyta</taxon>
        <taxon>Tracheophyta</taxon>
        <taxon>Spermatophyta</taxon>
        <taxon>Magnoliopsida</taxon>
        <taxon>eudicotyledons</taxon>
        <taxon>Gunneridae</taxon>
        <taxon>Pentapetalae</taxon>
        <taxon>rosids</taxon>
        <taxon>fabids</taxon>
        <taxon>Fabales</taxon>
        <taxon>Fabaceae</taxon>
        <taxon>Papilionoideae</taxon>
        <taxon>50 kb inversion clade</taxon>
        <taxon>NPAAA clade</taxon>
        <taxon>indigoferoid/millettioid clade</taxon>
        <taxon>Phaseoleae</taxon>
        <taxon>Phaseolus</taxon>
    </lineage>
</organism>
<name>A0AAN9QH66_PHACN</name>
<gene>
    <name evidence="2" type="ORF">VNO80_26986</name>
</gene>
<evidence type="ECO:0000313" key="2">
    <source>
        <dbReference type="EMBL" id="KAK7335209.1"/>
    </source>
</evidence>